<dbReference type="Proteomes" id="UP001500711">
    <property type="component" value="Unassembled WGS sequence"/>
</dbReference>
<name>A0ABP7CEW2_9PSEU</name>
<gene>
    <name evidence="1" type="ORF">GCM10022267_86500</name>
</gene>
<dbReference type="SUPFAM" id="SSF54427">
    <property type="entry name" value="NTF2-like"/>
    <property type="match status" value="1"/>
</dbReference>
<keyword evidence="2" id="KW-1185">Reference proteome</keyword>
<comment type="caution">
    <text evidence="1">The sequence shown here is derived from an EMBL/GenBank/DDBJ whole genome shotgun (WGS) entry which is preliminary data.</text>
</comment>
<evidence type="ECO:0000313" key="2">
    <source>
        <dbReference type="Proteomes" id="UP001500711"/>
    </source>
</evidence>
<proteinExistence type="predicted"/>
<dbReference type="InterPro" id="IPR032710">
    <property type="entry name" value="NTF2-like_dom_sf"/>
</dbReference>
<evidence type="ECO:0000313" key="1">
    <source>
        <dbReference type="EMBL" id="GAA3686304.1"/>
    </source>
</evidence>
<accession>A0ABP7CEW2</accession>
<dbReference type="EMBL" id="BAABBE010000054">
    <property type="protein sequence ID" value="GAA3686304.1"/>
    <property type="molecule type" value="Genomic_DNA"/>
</dbReference>
<organism evidence="1 2">
    <name type="scientific">Lentzea roselyniae</name>
    <dbReference type="NCBI Taxonomy" id="531940"/>
    <lineage>
        <taxon>Bacteria</taxon>
        <taxon>Bacillati</taxon>
        <taxon>Actinomycetota</taxon>
        <taxon>Actinomycetes</taxon>
        <taxon>Pseudonocardiales</taxon>
        <taxon>Pseudonocardiaceae</taxon>
        <taxon>Lentzea</taxon>
    </lineage>
</organism>
<dbReference type="Gene3D" id="3.10.450.50">
    <property type="match status" value="1"/>
</dbReference>
<reference evidence="2" key="1">
    <citation type="journal article" date="2019" name="Int. J. Syst. Evol. Microbiol.">
        <title>The Global Catalogue of Microorganisms (GCM) 10K type strain sequencing project: providing services to taxonomists for standard genome sequencing and annotation.</title>
        <authorList>
            <consortium name="The Broad Institute Genomics Platform"/>
            <consortium name="The Broad Institute Genome Sequencing Center for Infectious Disease"/>
            <person name="Wu L."/>
            <person name="Ma J."/>
        </authorList>
    </citation>
    <scope>NUCLEOTIDE SEQUENCE [LARGE SCALE GENOMIC DNA]</scope>
    <source>
        <strain evidence="2">JCM 17494</strain>
    </source>
</reference>
<evidence type="ECO:0008006" key="3">
    <source>
        <dbReference type="Google" id="ProtNLM"/>
    </source>
</evidence>
<protein>
    <recommendedName>
        <fullName evidence="3">SnoaL-like domain-containing protein</fullName>
    </recommendedName>
</protein>
<sequence>MLFGCVRASFGRVDIDLLRWLNNDIWHPFRLAYSKLDVSAFLDLYAPELIRAGGPAKQVFGFADYSDQTEKWFAEFADRGSSVTISFRFVERIASKEVASERGIFQIVSKRADGDERTFYGRFHTYARRTHERWRICVDYDTDERTATLEEEFLVAVDVDDVEAFSAQT</sequence>